<keyword evidence="2" id="KW-1185">Reference proteome</keyword>
<gene>
    <name evidence="1" type="ORF">AB0L16_20250</name>
</gene>
<organism evidence="1 2">
    <name type="scientific">Streptomyces orinoci</name>
    <name type="common">Streptoverticillium orinoci</name>
    <dbReference type="NCBI Taxonomy" id="67339"/>
    <lineage>
        <taxon>Bacteria</taxon>
        <taxon>Bacillati</taxon>
        <taxon>Actinomycetota</taxon>
        <taxon>Actinomycetes</taxon>
        <taxon>Kitasatosporales</taxon>
        <taxon>Streptomycetaceae</taxon>
        <taxon>Streptomyces</taxon>
    </lineage>
</organism>
<evidence type="ECO:0000313" key="2">
    <source>
        <dbReference type="Proteomes" id="UP001552594"/>
    </source>
</evidence>
<dbReference type="Gene3D" id="3.40.50.720">
    <property type="entry name" value="NAD(P)-binding Rossmann-like Domain"/>
    <property type="match status" value="1"/>
</dbReference>
<name>A0ABV3K0S6_STRON</name>
<reference evidence="1 2" key="1">
    <citation type="submission" date="2024-06" db="EMBL/GenBank/DDBJ databases">
        <title>The Natural Products Discovery Center: Release of the First 8490 Sequenced Strains for Exploring Actinobacteria Biosynthetic Diversity.</title>
        <authorList>
            <person name="Kalkreuter E."/>
            <person name="Kautsar S.A."/>
            <person name="Yang D."/>
            <person name="Bader C.D."/>
            <person name="Teijaro C.N."/>
            <person name="Fluegel L."/>
            <person name="Davis C.M."/>
            <person name="Simpson J.R."/>
            <person name="Lauterbach L."/>
            <person name="Steele A.D."/>
            <person name="Gui C."/>
            <person name="Meng S."/>
            <person name="Li G."/>
            <person name="Viehrig K."/>
            <person name="Ye F."/>
            <person name="Su P."/>
            <person name="Kiefer A.F."/>
            <person name="Nichols A."/>
            <person name="Cepeda A.J."/>
            <person name="Yan W."/>
            <person name="Fan B."/>
            <person name="Jiang Y."/>
            <person name="Adhikari A."/>
            <person name="Zheng C.-J."/>
            <person name="Schuster L."/>
            <person name="Cowan T.M."/>
            <person name="Smanski M.J."/>
            <person name="Chevrette M.G."/>
            <person name="De Carvalho L.P.S."/>
            <person name="Shen B."/>
        </authorList>
    </citation>
    <scope>NUCLEOTIDE SEQUENCE [LARGE SCALE GENOMIC DNA]</scope>
    <source>
        <strain evidence="1 2">NPDC052347</strain>
    </source>
</reference>
<accession>A0ABV3K0S6</accession>
<dbReference type="RefSeq" id="WP_161968798.1">
    <property type="nucleotide sequence ID" value="NZ_JBFAUK010000016.1"/>
</dbReference>
<dbReference type="EMBL" id="JBFAUK010000016">
    <property type="protein sequence ID" value="MEV5508756.1"/>
    <property type="molecule type" value="Genomic_DNA"/>
</dbReference>
<sequence>MENFTGGYALRNGTLSTGLAPEVPQQIMAVNDVGAVAALAFARPKVWIGRAVSLAGTN</sequence>
<protein>
    <submittedName>
        <fullName evidence="1">Uncharacterized protein</fullName>
    </submittedName>
</protein>
<dbReference type="Gene3D" id="3.90.25.10">
    <property type="entry name" value="UDP-galactose 4-epimerase, domain 1"/>
    <property type="match status" value="1"/>
</dbReference>
<dbReference type="Proteomes" id="UP001552594">
    <property type="component" value="Unassembled WGS sequence"/>
</dbReference>
<proteinExistence type="predicted"/>
<comment type="caution">
    <text evidence="1">The sequence shown here is derived from an EMBL/GenBank/DDBJ whole genome shotgun (WGS) entry which is preliminary data.</text>
</comment>
<evidence type="ECO:0000313" key="1">
    <source>
        <dbReference type="EMBL" id="MEV5508756.1"/>
    </source>
</evidence>